<dbReference type="InterPro" id="IPR009072">
    <property type="entry name" value="Histone-fold"/>
</dbReference>
<comment type="similarity">
    <text evidence="2">Belongs to the TAF6 family.</text>
</comment>
<evidence type="ECO:0000256" key="5">
    <source>
        <dbReference type="ARBA" id="ARBA00023242"/>
    </source>
</evidence>
<accession>A0A7R9A149</accession>
<evidence type="ECO:0000313" key="10">
    <source>
        <dbReference type="Proteomes" id="UP000677054"/>
    </source>
</evidence>
<dbReference type="SMART" id="SM00803">
    <property type="entry name" value="TAF"/>
    <property type="match status" value="1"/>
</dbReference>
<evidence type="ECO:0000256" key="1">
    <source>
        <dbReference type="ARBA" id="ARBA00004123"/>
    </source>
</evidence>
<gene>
    <name evidence="9" type="ORF">DSTB1V02_LOCUS3674</name>
</gene>
<feature type="region of interest" description="Disordered" evidence="7">
    <location>
        <begin position="446"/>
        <end position="475"/>
    </location>
</feature>
<feature type="region of interest" description="Disordered" evidence="7">
    <location>
        <begin position="145"/>
        <end position="194"/>
    </location>
</feature>
<comment type="subcellular location">
    <subcellularLocation>
        <location evidence="1">Nucleus</location>
    </subcellularLocation>
</comment>
<dbReference type="PANTHER" id="PTHR10221:SF9">
    <property type="entry name" value="TRANSCRIPTION INITIATION FACTOR TFIID SUBUNIT 6"/>
    <property type="match status" value="1"/>
</dbReference>
<dbReference type="Gene3D" id="1.25.40.770">
    <property type="entry name" value="TAF6, C-terminal HEAT repeat domain"/>
    <property type="match status" value="1"/>
</dbReference>
<dbReference type="Pfam" id="PF02969">
    <property type="entry name" value="TAF"/>
    <property type="match status" value="1"/>
</dbReference>
<name>A0A7R9A149_9CRUS</name>
<dbReference type="GO" id="GO:0005669">
    <property type="term" value="C:transcription factor TFIID complex"/>
    <property type="evidence" value="ECO:0007669"/>
    <property type="project" value="InterPro"/>
</dbReference>
<dbReference type="EMBL" id="CAJPEV010000491">
    <property type="protein sequence ID" value="CAG0885829.1"/>
    <property type="molecule type" value="Genomic_DNA"/>
</dbReference>
<dbReference type="Gene3D" id="1.10.20.10">
    <property type="entry name" value="Histone, subunit A"/>
    <property type="match status" value="1"/>
</dbReference>
<evidence type="ECO:0000259" key="8">
    <source>
        <dbReference type="SMART" id="SM00803"/>
    </source>
</evidence>
<evidence type="ECO:0000256" key="3">
    <source>
        <dbReference type="ARBA" id="ARBA00023015"/>
    </source>
</evidence>
<dbReference type="CDD" id="cd08050">
    <property type="entry name" value="TAF6C"/>
    <property type="match status" value="1"/>
</dbReference>
<protein>
    <recommendedName>
        <fullName evidence="6">Transcription initiation factor TFIID subunit 6</fullName>
    </recommendedName>
</protein>
<dbReference type="InterPro" id="IPR004823">
    <property type="entry name" value="TAF_TATA-bd_Histone-like_dom"/>
</dbReference>
<keyword evidence="3" id="KW-0805">Transcription regulation</keyword>
<dbReference type="CDD" id="cd22931">
    <property type="entry name" value="HFD_TAF6"/>
    <property type="match status" value="1"/>
</dbReference>
<dbReference type="GO" id="GO:0003713">
    <property type="term" value="F:transcription coactivator activity"/>
    <property type="evidence" value="ECO:0007669"/>
    <property type="project" value="TreeGrafter"/>
</dbReference>
<dbReference type="FunFam" id="1.10.20.10:FF:000030">
    <property type="entry name" value="Transcription initiation factor TFIID subunit 6"/>
    <property type="match status" value="1"/>
</dbReference>
<keyword evidence="10" id="KW-1185">Reference proteome</keyword>
<evidence type="ECO:0000313" key="9">
    <source>
        <dbReference type="EMBL" id="CAD7243761.1"/>
    </source>
</evidence>
<dbReference type="AlphaFoldDB" id="A0A7R9A149"/>
<dbReference type="GO" id="GO:0051123">
    <property type="term" value="P:RNA polymerase II preinitiation complex assembly"/>
    <property type="evidence" value="ECO:0007669"/>
    <property type="project" value="TreeGrafter"/>
</dbReference>
<dbReference type="GO" id="GO:0046982">
    <property type="term" value="F:protein heterodimerization activity"/>
    <property type="evidence" value="ECO:0007669"/>
    <property type="project" value="InterPro"/>
</dbReference>
<dbReference type="GO" id="GO:0016251">
    <property type="term" value="F:RNA polymerase II general transcription initiation factor activity"/>
    <property type="evidence" value="ECO:0007669"/>
    <property type="project" value="InterPro"/>
</dbReference>
<reference evidence="9" key="1">
    <citation type="submission" date="2020-11" db="EMBL/GenBank/DDBJ databases">
        <authorList>
            <person name="Tran Van P."/>
        </authorList>
    </citation>
    <scope>NUCLEOTIDE SEQUENCE</scope>
</reference>
<keyword evidence="4" id="KW-0804">Transcription</keyword>
<dbReference type="Pfam" id="PF07571">
    <property type="entry name" value="TAF6_C"/>
    <property type="match status" value="1"/>
</dbReference>
<organism evidence="9">
    <name type="scientific">Darwinula stevensoni</name>
    <dbReference type="NCBI Taxonomy" id="69355"/>
    <lineage>
        <taxon>Eukaryota</taxon>
        <taxon>Metazoa</taxon>
        <taxon>Ecdysozoa</taxon>
        <taxon>Arthropoda</taxon>
        <taxon>Crustacea</taxon>
        <taxon>Oligostraca</taxon>
        <taxon>Ostracoda</taxon>
        <taxon>Podocopa</taxon>
        <taxon>Podocopida</taxon>
        <taxon>Darwinulocopina</taxon>
        <taxon>Darwinuloidea</taxon>
        <taxon>Darwinulidae</taxon>
        <taxon>Darwinula</taxon>
    </lineage>
</organism>
<evidence type="ECO:0000256" key="2">
    <source>
        <dbReference type="ARBA" id="ARBA00007688"/>
    </source>
</evidence>
<dbReference type="InterPro" id="IPR011442">
    <property type="entry name" value="TAF6_C"/>
</dbReference>
<evidence type="ECO:0000256" key="6">
    <source>
        <dbReference type="ARBA" id="ARBA00040091"/>
    </source>
</evidence>
<proteinExistence type="inferred from homology"/>
<dbReference type="SUPFAM" id="SSF47113">
    <property type="entry name" value="Histone-fold"/>
    <property type="match status" value="1"/>
</dbReference>
<dbReference type="InterPro" id="IPR046344">
    <property type="entry name" value="TAF6_C_sf"/>
</dbReference>
<dbReference type="InterPro" id="IPR037796">
    <property type="entry name" value="TAF6"/>
</dbReference>
<feature type="compositionally biased region" description="Basic and acidic residues" evidence="7">
    <location>
        <begin position="156"/>
        <end position="168"/>
    </location>
</feature>
<feature type="domain" description="TATA box binding protein associated factor (TAF) histone-like fold" evidence="8">
    <location>
        <begin position="19"/>
        <end position="82"/>
    </location>
</feature>
<sequence length="549" mass="60103">MSGKRDGYSGGNLAPSAPAAFPIESMKVIGESIGVSLKEDAGKELADDITYRVKLIVQDAMKFMVHGKRKQLTTEDIDNSLKHKNVEPLYGVDAVEHIPFRFASGGGRELYFIEEKELELNDVVNASLPKLPLDTHLRAHWLAIEGTQPSVPENPPPRDREQQKKEAVDPASKLPKPGTKGKPGPQNIGKVKPQKVEEMVRVKDLATHELSVEQQLYYKEITEACVGSDETRRSLHEIIPAVATCIVSKQLCMRPDVDNHWALRDFAARLMAQICKNFTTSSNNVQTRITRMFTRALHNDRTPFSSKYGALAGEHPFFDSLIQDLLMNWWKFISFSKRHSKVNWLSFLLGLCELGPEVIKNLVLPKVYSEGEHLRATLENPNTMLVNSVERVGADRVQQLYIKFLPPVLKTLRNPPDNLEEYKAEFGYLGNALHSGVMRARMQGASQSSAGSGTAHLGGTNLGGMPTASKSHPSVSPRIIQGSVGQGGGRSGGGVVMTKIGVPGAGPMVSANPKYVFVAPSAGTPSGTPFASQQVMQLKGLMKPDLTKP</sequence>
<feature type="compositionally biased region" description="Low complexity" evidence="7">
    <location>
        <begin position="173"/>
        <end position="185"/>
    </location>
</feature>
<dbReference type="OrthoDB" id="361039at2759"/>
<keyword evidence="5" id="KW-0539">Nucleus</keyword>
<dbReference type="EMBL" id="LR900008">
    <property type="protein sequence ID" value="CAD7243761.1"/>
    <property type="molecule type" value="Genomic_DNA"/>
</dbReference>
<evidence type="ECO:0000256" key="7">
    <source>
        <dbReference type="SAM" id="MobiDB-lite"/>
    </source>
</evidence>
<dbReference type="Proteomes" id="UP000677054">
    <property type="component" value="Unassembled WGS sequence"/>
</dbReference>
<dbReference type="GO" id="GO:0000124">
    <property type="term" value="C:SAGA complex"/>
    <property type="evidence" value="ECO:0007669"/>
    <property type="project" value="InterPro"/>
</dbReference>
<dbReference type="PANTHER" id="PTHR10221">
    <property type="entry name" value="TRANSCRIPTION INITIATION FACTOR TFIID SUBUNIT 6"/>
    <property type="match status" value="1"/>
</dbReference>
<evidence type="ECO:0000256" key="4">
    <source>
        <dbReference type="ARBA" id="ARBA00023163"/>
    </source>
</evidence>
<dbReference type="GO" id="GO:0046695">
    <property type="term" value="C:SLIK (SAGA-like) complex"/>
    <property type="evidence" value="ECO:0007669"/>
    <property type="project" value="InterPro"/>
</dbReference>